<evidence type="ECO:0000256" key="6">
    <source>
        <dbReference type="SAM" id="MobiDB-lite"/>
    </source>
</evidence>
<accession>A0A9W8QP61</accession>
<dbReference type="Gene3D" id="1.20.1740.10">
    <property type="entry name" value="Amino acid/polyamine transporter I"/>
    <property type="match status" value="1"/>
</dbReference>
<evidence type="ECO:0000313" key="10">
    <source>
        <dbReference type="Proteomes" id="UP001144673"/>
    </source>
</evidence>
<evidence type="ECO:0000313" key="9">
    <source>
        <dbReference type="EMBL" id="KAJ4165543.1"/>
    </source>
</evidence>
<dbReference type="Pfam" id="PF00324">
    <property type="entry name" value="AA_permease"/>
    <property type="match status" value="2"/>
</dbReference>
<dbReference type="GO" id="GO:0016020">
    <property type="term" value="C:membrane"/>
    <property type="evidence" value="ECO:0007669"/>
    <property type="project" value="UniProtKB-SubCell"/>
</dbReference>
<feature type="domain" description="Amino acid permease/ SLC12A" evidence="8">
    <location>
        <begin position="138"/>
        <end position="359"/>
    </location>
</feature>
<gene>
    <name evidence="9" type="ORF">LMH87_007173</name>
</gene>
<keyword evidence="10" id="KW-1185">Reference proteome</keyword>
<dbReference type="GO" id="GO:0055085">
    <property type="term" value="P:transmembrane transport"/>
    <property type="evidence" value="ECO:0007669"/>
    <property type="project" value="InterPro"/>
</dbReference>
<dbReference type="AlphaFoldDB" id="A0A9W8QP61"/>
<dbReference type="PANTHER" id="PTHR43495">
    <property type="entry name" value="GABA PERMEASE"/>
    <property type="match status" value="1"/>
</dbReference>
<protein>
    <recommendedName>
        <fullName evidence="8">Amino acid permease/ SLC12A domain-containing protein</fullName>
    </recommendedName>
</protein>
<evidence type="ECO:0000256" key="4">
    <source>
        <dbReference type="ARBA" id="ARBA00022989"/>
    </source>
</evidence>
<feature type="transmembrane region" description="Helical" evidence="7">
    <location>
        <begin position="462"/>
        <end position="482"/>
    </location>
</feature>
<dbReference type="Proteomes" id="UP001144673">
    <property type="component" value="Chromosome 1"/>
</dbReference>
<feature type="transmembrane region" description="Helical" evidence="7">
    <location>
        <begin position="521"/>
        <end position="538"/>
    </location>
</feature>
<keyword evidence="3 7" id="KW-0812">Transmembrane</keyword>
<feature type="transmembrane region" description="Helical" evidence="7">
    <location>
        <begin position="166"/>
        <end position="190"/>
    </location>
</feature>
<evidence type="ECO:0000256" key="3">
    <source>
        <dbReference type="ARBA" id="ARBA00022692"/>
    </source>
</evidence>
<evidence type="ECO:0000256" key="5">
    <source>
        <dbReference type="ARBA" id="ARBA00023136"/>
    </source>
</evidence>
<feature type="compositionally biased region" description="Basic and acidic residues" evidence="6">
    <location>
        <begin position="40"/>
        <end position="65"/>
    </location>
</feature>
<keyword evidence="4 7" id="KW-1133">Transmembrane helix</keyword>
<feature type="compositionally biased region" description="Polar residues" evidence="6">
    <location>
        <begin position="75"/>
        <end position="100"/>
    </location>
</feature>
<comment type="caution">
    <text evidence="9">The sequence shown here is derived from an EMBL/GenBank/DDBJ whole genome shotgun (WGS) entry which is preliminary data.</text>
</comment>
<feature type="transmembrane region" description="Helical" evidence="7">
    <location>
        <begin position="387"/>
        <end position="408"/>
    </location>
</feature>
<dbReference type="KEGG" id="amus:LMH87_007173"/>
<dbReference type="GeneID" id="80894332"/>
<organism evidence="9 10">
    <name type="scientific">Akanthomyces muscarius</name>
    <name type="common">Entomopathogenic fungus</name>
    <name type="synonym">Lecanicillium muscarium</name>
    <dbReference type="NCBI Taxonomy" id="2231603"/>
    <lineage>
        <taxon>Eukaryota</taxon>
        <taxon>Fungi</taxon>
        <taxon>Dikarya</taxon>
        <taxon>Ascomycota</taxon>
        <taxon>Pezizomycotina</taxon>
        <taxon>Sordariomycetes</taxon>
        <taxon>Hypocreomycetidae</taxon>
        <taxon>Hypocreales</taxon>
        <taxon>Cordycipitaceae</taxon>
        <taxon>Akanthomyces</taxon>
    </lineage>
</organism>
<name>A0A9W8QP61_AKAMU</name>
<reference evidence="9" key="1">
    <citation type="journal article" date="2023" name="Access Microbiol">
        <title>De-novo genome assembly for Akanthomyces muscarius, a biocontrol agent of insect agricultural pests.</title>
        <authorList>
            <person name="Erdos Z."/>
            <person name="Studholme D.J."/>
            <person name="Raymond B."/>
            <person name="Sharma M."/>
        </authorList>
    </citation>
    <scope>NUCLEOTIDE SEQUENCE</scope>
    <source>
        <strain evidence="9">Ve6</strain>
    </source>
</reference>
<feature type="transmembrane region" description="Helical" evidence="7">
    <location>
        <begin position="136"/>
        <end position="154"/>
    </location>
</feature>
<feature type="transmembrane region" description="Helical" evidence="7">
    <location>
        <begin position="324"/>
        <end position="353"/>
    </location>
</feature>
<keyword evidence="2" id="KW-0813">Transport</keyword>
<evidence type="ECO:0000256" key="1">
    <source>
        <dbReference type="ARBA" id="ARBA00004141"/>
    </source>
</evidence>
<feature type="region of interest" description="Disordered" evidence="6">
    <location>
        <begin position="25"/>
        <end position="115"/>
    </location>
</feature>
<feature type="domain" description="Amino acid permease/ SLC12A" evidence="8">
    <location>
        <begin position="389"/>
        <end position="642"/>
    </location>
</feature>
<evidence type="ECO:0000259" key="8">
    <source>
        <dbReference type="Pfam" id="PF00324"/>
    </source>
</evidence>
<comment type="subcellular location">
    <subcellularLocation>
        <location evidence="1">Membrane</location>
        <topology evidence="1">Multi-pass membrane protein</topology>
    </subcellularLocation>
</comment>
<keyword evidence="5 7" id="KW-0472">Membrane</keyword>
<feature type="transmembrane region" description="Helical" evidence="7">
    <location>
        <begin position="621"/>
        <end position="643"/>
    </location>
</feature>
<dbReference type="InterPro" id="IPR004841">
    <property type="entry name" value="AA-permease/SLC12A_dom"/>
</dbReference>
<sequence length="674" mass="74865">MSSQWPNRVQHLLDTRNGQEEVALSTLPSIHEPENNDTSNDNRSRQSDDIDPLHFERPVLNRDTSRLSADPSRVSKPSTPNSWDASNSVHDSRSATTDHSNGLGANGEPKAVVRRRERRVVVTPSQDRLVHRRLRGIHLSMIAVNATLGTGLYWRGGQILELGGPLSTLLAFLVPGILAWAVMQCITEMLCIWPVPGALSVYVSEFIDPELGIAIGITYWFTYAASFAALVATAAAEIHYWKQDDKAFDGAVLYFLIPLFLIFLNCFRIDIYGWFEVISSSIKLVFLLIVICFMVTINVGAGTANEATGTTYWDRPVEYDSDAAGTWFNSLAMSISIASFAYVGVEVVAASALEARWPNANARTNTDLSDRSNDELLIGQTVRFSSVYIPVLATISYVVAGVLASFNIRRGDCRLPRLSWVNSRECNSTSPSNNHTTYGTGSTTSAFVAIAIEAGLPPLDHVFNVFLVFTALTCACTNLYVASRALFGLTARLDDSPDQPLLLQWLAWFGKTNRHMVPMRAMIFSALSFCWVPFLQLHKNSTNISLFIEVLTTMGSDSVIIVWAFECWAFIRYYHCIHKHRAVLEALELSQPFLGYMALAGCLFVLIVANSALMWKRFHPTPFLSTFLLQFVFFAVCIILKVFRGGSWSLVDLSTADRAADKIRKLHDIRLGAS</sequence>
<dbReference type="RefSeq" id="XP_056060458.1">
    <property type="nucleotide sequence ID" value="XM_056192217.1"/>
</dbReference>
<feature type="transmembrane region" description="Helical" evidence="7">
    <location>
        <begin position="211"/>
        <end position="232"/>
    </location>
</feature>
<feature type="transmembrane region" description="Helical" evidence="7">
    <location>
        <begin position="284"/>
        <end position="304"/>
    </location>
</feature>
<evidence type="ECO:0000256" key="2">
    <source>
        <dbReference type="ARBA" id="ARBA00022448"/>
    </source>
</evidence>
<dbReference type="EMBL" id="JAJHUN010000001">
    <property type="protein sequence ID" value="KAJ4165543.1"/>
    <property type="molecule type" value="Genomic_DNA"/>
</dbReference>
<evidence type="ECO:0000256" key="7">
    <source>
        <dbReference type="SAM" id="Phobius"/>
    </source>
</evidence>
<proteinExistence type="predicted"/>
<dbReference type="PANTHER" id="PTHR43495:SF5">
    <property type="entry name" value="GAMMA-AMINOBUTYRIC ACID PERMEASE"/>
    <property type="match status" value="1"/>
</dbReference>
<feature type="transmembrane region" description="Helical" evidence="7">
    <location>
        <begin position="252"/>
        <end position="272"/>
    </location>
</feature>
<feature type="transmembrane region" description="Helical" evidence="7">
    <location>
        <begin position="544"/>
        <end position="571"/>
    </location>
</feature>
<feature type="transmembrane region" description="Helical" evidence="7">
    <location>
        <begin position="592"/>
        <end position="615"/>
    </location>
</feature>